<name>A0A848QK86_9SPHN</name>
<dbReference type="AlphaFoldDB" id="A0A848QK86"/>
<keyword evidence="1" id="KW-0436">Ligase</keyword>
<dbReference type="InterPro" id="IPR009097">
    <property type="entry name" value="Cyclic_Pdiesterase"/>
</dbReference>
<dbReference type="SUPFAM" id="SSF55144">
    <property type="entry name" value="LigT-like"/>
    <property type="match status" value="1"/>
</dbReference>
<evidence type="ECO:0000313" key="2">
    <source>
        <dbReference type="Proteomes" id="UP000561181"/>
    </source>
</evidence>
<dbReference type="Pfam" id="PF13563">
    <property type="entry name" value="2_5_RNA_ligase2"/>
    <property type="match status" value="1"/>
</dbReference>
<organism evidence="1 2">
    <name type="scientific">Pontixanthobacter rizhaonensis</name>
    <dbReference type="NCBI Taxonomy" id="2730337"/>
    <lineage>
        <taxon>Bacteria</taxon>
        <taxon>Pseudomonadati</taxon>
        <taxon>Pseudomonadota</taxon>
        <taxon>Alphaproteobacteria</taxon>
        <taxon>Sphingomonadales</taxon>
        <taxon>Erythrobacteraceae</taxon>
        <taxon>Pontixanthobacter</taxon>
    </lineage>
</organism>
<dbReference type="EMBL" id="JABCRE010000002">
    <property type="protein sequence ID" value="NMW31103.1"/>
    <property type="molecule type" value="Genomic_DNA"/>
</dbReference>
<proteinExistence type="predicted"/>
<keyword evidence="2" id="KW-1185">Reference proteome</keyword>
<evidence type="ECO:0000313" key="1">
    <source>
        <dbReference type="EMBL" id="NMW31103.1"/>
    </source>
</evidence>
<dbReference type="Gene3D" id="3.90.1140.10">
    <property type="entry name" value="Cyclic phosphodiesterase"/>
    <property type="match status" value="1"/>
</dbReference>
<comment type="caution">
    <text evidence="1">The sequence shown here is derived from an EMBL/GenBank/DDBJ whole genome shotgun (WGS) entry which is preliminary data.</text>
</comment>
<accession>A0A848QK86</accession>
<dbReference type="Proteomes" id="UP000561181">
    <property type="component" value="Unassembled WGS sequence"/>
</dbReference>
<dbReference type="GO" id="GO:0016874">
    <property type="term" value="F:ligase activity"/>
    <property type="evidence" value="ECO:0007669"/>
    <property type="project" value="UniProtKB-KW"/>
</dbReference>
<protein>
    <submittedName>
        <fullName evidence="1">2'-5' RNA ligase family protein</fullName>
    </submittedName>
</protein>
<reference evidence="1 2" key="1">
    <citation type="submission" date="2020-04" db="EMBL/GenBank/DDBJ databases">
        <authorList>
            <person name="Liu A."/>
        </authorList>
    </citation>
    <scope>NUCLEOTIDE SEQUENCE [LARGE SCALE GENOMIC DNA]</scope>
    <source>
        <strain evidence="1 2">RZ02</strain>
    </source>
</reference>
<gene>
    <name evidence="1" type="ORF">HKD42_03410</name>
</gene>
<sequence>MADAPFIVTAQLPPDLASWATKLRTAHFPPERNFLDAHVTLFHSLPPSSEREVKTALARQAAAHPPVEAYLEGIMPLGKGTALDLHSPGMISIWEDLADSFFGLLIPQDEHAPRLHVTVQNKVTIEEAKALQQELLPVVEPRPFRFIGLSLYIYRGGPWEFVRTYPFRGR</sequence>